<accession>A0A7G5C8Q0</accession>
<dbReference type="EMBL" id="CP050531">
    <property type="protein sequence ID" value="QMV45584.1"/>
    <property type="molecule type" value="Genomic_DNA"/>
</dbReference>
<protein>
    <submittedName>
        <fullName evidence="2">Uncharacterized protein</fullName>
    </submittedName>
</protein>
<evidence type="ECO:0000256" key="1">
    <source>
        <dbReference type="SAM" id="Phobius"/>
    </source>
</evidence>
<dbReference type="RefSeq" id="WP_182158891.1">
    <property type="nucleotide sequence ID" value="NZ_CP050531.1"/>
</dbReference>
<sequence>MVDIASIGVSTVIDQNYRRKVQLCLSGLLVTVSIATFTWFTFPASQNILALFLLPAMFLLFTLSMGYYMFIFSCEEKSLVKNVLGMVEPAESVKREHCQKNIKSLLAEVRSTTRDRFCNALISLCFEDRSKAHKLALYVKEIDDIVSSIKNKDLLDHFDQFFTITEVSNKKNRSELMNLARAYKMISEEDPDKIQGFLATKTKSYSCEIMLPEIDNFLSQVKGSV</sequence>
<organism evidence="2 3">
    <name type="scientific">Wolbachia pipientis</name>
    <dbReference type="NCBI Taxonomy" id="955"/>
    <lineage>
        <taxon>Bacteria</taxon>
        <taxon>Pseudomonadati</taxon>
        <taxon>Pseudomonadota</taxon>
        <taxon>Alphaproteobacteria</taxon>
        <taxon>Rickettsiales</taxon>
        <taxon>Anaplasmataceae</taxon>
        <taxon>Wolbachieae</taxon>
        <taxon>Wolbachia</taxon>
    </lineage>
</organism>
<evidence type="ECO:0000313" key="3">
    <source>
        <dbReference type="Proteomes" id="UP000515744"/>
    </source>
</evidence>
<name>A0A7G5C8Q0_WOLPI</name>
<keyword evidence="1" id="KW-1133">Transmembrane helix</keyword>
<dbReference type="Proteomes" id="UP000515744">
    <property type="component" value="Chromosome"/>
</dbReference>
<keyword evidence="1" id="KW-0812">Transmembrane</keyword>
<gene>
    <name evidence="2" type="ORF">HC358_00160</name>
</gene>
<dbReference type="AlphaFoldDB" id="A0A7G5C8Q0"/>
<reference evidence="3" key="1">
    <citation type="journal article" date="2020" name="Mol. Biol.">
        <title>Life and death of selfish genes: comparative genomics reveals the dynamic evolution of cytoplasmic incompatibility.</title>
        <authorList>
            <person name="Martinez J."/>
            <person name="Klasson L."/>
            <person name="Welch J."/>
            <person name="Jiggins F.M."/>
        </authorList>
    </citation>
    <scope>NUCLEOTIDE SEQUENCE [LARGE SCALE GENOMIC DNA]</scope>
</reference>
<feature type="transmembrane region" description="Helical" evidence="1">
    <location>
        <begin position="23"/>
        <end position="42"/>
    </location>
</feature>
<feature type="transmembrane region" description="Helical" evidence="1">
    <location>
        <begin position="48"/>
        <end position="71"/>
    </location>
</feature>
<keyword evidence="1" id="KW-0472">Membrane</keyword>
<proteinExistence type="predicted"/>
<evidence type="ECO:0000313" key="2">
    <source>
        <dbReference type="EMBL" id="QMV45584.1"/>
    </source>
</evidence>
<reference evidence="2 3" key="2">
    <citation type="journal article" date="2020" name="Mol. Biol. Evol.">
        <title>Life and death of selfish genes: comparative genomics reveals the dynamic evolution of cytoplasmic incompatibility.</title>
        <authorList>
            <person name="Martinez J."/>
            <person name="Klasson L."/>
            <person name="Welch J."/>
            <person name="Jiggins F.M."/>
        </authorList>
    </citation>
    <scope>NUCLEOTIDE SEQUENCE [LARGE SCALE GENOMIC DNA]</scope>
    <source>
        <strain evidence="2">WStv</strain>
    </source>
</reference>